<feature type="non-terminal residue" evidence="1">
    <location>
        <position position="108"/>
    </location>
</feature>
<evidence type="ECO:0000313" key="1">
    <source>
        <dbReference type="EMBL" id="WAR02365.1"/>
    </source>
</evidence>
<reference evidence="1" key="1">
    <citation type="submission" date="2022-11" db="EMBL/GenBank/DDBJ databases">
        <title>Centuries of genome instability and evolution in soft-shell clam transmissible cancer (bioRxiv).</title>
        <authorList>
            <person name="Hart S.F.M."/>
            <person name="Yonemitsu M.A."/>
            <person name="Giersch R.M."/>
            <person name="Beal B.F."/>
            <person name="Arriagada G."/>
            <person name="Davis B.W."/>
            <person name="Ostrander E.A."/>
            <person name="Goff S.P."/>
            <person name="Metzger M.J."/>
        </authorList>
    </citation>
    <scope>NUCLEOTIDE SEQUENCE</scope>
    <source>
        <strain evidence="1">MELC-2E11</strain>
        <tissue evidence="1">Siphon/mantle</tissue>
    </source>
</reference>
<organism evidence="1 2">
    <name type="scientific">Mya arenaria</name>
    <name type="common">Soft-shell clam</name>
    <dbReference type="NCBI Taxonomy" id="6604"/>
    <lineage>
        <taxon>Eukaryota</taxon>
        <taxon>Metazoa</taxon>
        <taxon>Spiralia</taxon>
        <taxon>Lophotrochozoa</taxon>
        <taxon>Mollusca</taxon>
        <taxon>Bivalvia</taxon>
        <taxon>Autobranchia</taxon>
        <taxon>Heteroconchia</taxon>
        <taxon>Euheterodonta</taxon>
        <taxon>Imparidentia</taxon>
        <taxon>Neoheterodontei</taxon>
        <taxon>Myida</taxon>
        <taxon>Myoidea</taxon>
        <taxon>Myidae</taxon>
        <taxon>Mya</taxon>
    </lineage>
</organism>
<accession>A0ABY7E0A4</accession>
<gene>
    <name evidence="1" type="ORF">MAR_008923</name>
</gene>
<dbReference type="Proteomes" id="UP001164746">
    <property type="component" value="Chromosome 4"/>
</dbReference>
<evidence type="ECO:0000313" key="2">
    <source>
        <dbReference type="Proteomes" id="UP001164746"/>
    </source>
</evidence>
<keyword evidence="2" id="KW-1185">Reference proteome</keyword>
<name>A0ABY7E0A4_MYAAR</name>
<sequence length="108" mass="12627">MLAKGWTELDVAVGTVLRWHEGFLEIPEAWILHRVRNEPRIYKERVYFRRFFGNWHVLCAVLGDKLVLYSHVPVLPRLVPPLPSFELINECVPVLMILEAHPAFLVIE</sequence>
<dbReference type="EMBL" id="CP111015">
    <property type="protein sequence ID" value="WAR02365.1"/>
    <property type="molecule type" value="Genomic_DNA"/>
</dbReference>
<proteinExistence type="predicted"/>
<protein>
    <submittedName>
        <fullName evidence="1">Uncharacterized protein</fullName>
    </submittedName>
</protein>